<keyword evidence="11" id="KW-1185">Reference proteome</keyword>
<evidence type="ECO:0000313" key="12">
    <source>
        <dbReference type="WBParaSite" id="TMUE_3000014676.1"/>
    </source>
</evidence>
<proteinExistence type="predicted"/>
<dbReference type="InterPro" id="IPR001650">
    <property type="entry name" value="Helicase_C-like"/>
</dbReference>
<dbReference type="PANTHER" id="PTHR47959">
    <property type="entry name" value="ATP-DEPENDENT RNA HELICASE RHLE-RELATED"/>
    <property type="match status" value="1"/>
</dbReference>
<evidence type="ECO:0000256" key="6">
    <source>
        <dbReference type="PROSITE-ProRule" id="PRU00552"/>
    </source>
</evidence>
<dbReference type="GO" id="GO:0003724">
    <property type="term" value="F:RNA helicase activity"/>
    <property type="evidence" value="ECO:0007669"/>
    <property type="project" value="UniProtKB-EC"/>
</dbReference>
<evidence type="ECO:0000259" key="10">
    <source>
        <dbReference type="PROSITE" id="PS51195"/>
    </source>
</evidence>
<feature type="domain" description="Helicase ATP-binding" evidence="8">
    <location>
        <begin position="132"/>
        <end position="315"/>
    </location>
</feature>
<keyword evidence="3" id="KW-0378">Hydrolase</keyword>
<dbReference type="PROSITE" id="PS51192">
    <property type="entry name" value="HELICASE_ATP_BIND_1"/>
    <property type="match status" value="1"/>
</dbReference>
<dbReference type="InterPro" id="IPR011545">
    <property type="entry name" value="DEAD/DEAH_box_helicase_dom"/>
</dbReference>
<evidence type="ECO:0000256" key="1">
    <source>
        <dbReference type="ARBA" id="ARBA00012552"/>
    </source>
</evidence>
<keyword evidence="2" id="KW-0547">Nucleotide-binding</keyword>
<dbReference type="GO" id="GO:0005524">
    <property type="term" value="F:ATP binding"/>
    <property type="evidence" value="ECO:0007669"/>
    <property type="project" value="UniProtKB-KW"/>
</dbReference>
<dbReference type="EC" id="3.6.4.13" evidence="1"/>
<organism evidence="11 12">
    <name type="scientific">Trichuris muris</name>
    <name type="common">Mouse whipworm</name>
    <dbReference type="NCBI Taxonomy" id="70415"/>
    <lineage>
        <taxon>Eukaryota</taxon>
        <taxon>Metazoa</taxon>
        <taxon>Ecdysozoa</taxon>
        <taxon>Nematoda</taxon>
        <taxon>Enoplea</taxon>
        <taxon>Dorylaimia</taxon>
        <taxon>Trichinellida</taxon>
        <taxon>Trichuridae</taxon>
        <taxon>Trichuris</taxon>
    </lineage>
</organism>
<evidence type="ECO:0000256" key="3">
    <source>
        <dbReference type="ARBA" id="ARBA00022801"/>
    </source>
</evidence>
<dbReference type="AlphaFoldDB" id="A0A5S6R501"/>
<dbReference type="InterPro" id="IPR014001">
    <property type="entry name" value="Helicase_ATP-bd"/>
</dbReference>
<evidence type="ECO:0000313" key="11">
    <source>
        <dbReference type="Proteomes" id="UP000046395"/>
    </source>
</evidence>
<dbReference type="Pfam" id="PF00270">
    <property type="entry name" value="DEAD"/>
    <property type="match status" value="1"/>
</dbReference>
<dbReference type="PANTHER" id="PTHR47959:SF1">
    <property type="entry name" value="ATP-DEPENDENT RNA HELICASE DBPA"/>
    <property type="match status" value="1"/>
</dbReference>
<name>A0A5S6R501_TRIMR</name>
<feature type="compositionally biased region" description="Basic and acidic residues" evidence="7">
    <location>
        <begin position="50"/>
        <end position="60"/>
    </location>
</feature>
<evidence type="ECO:0000259" key="8">
    <source>
        <dbReference type="PROSITE" id="PS51192"/>
    </source>
</evidence>
<dbReference type="GO" id="GO:0016787">
    <property type="term" value="F:hydrolase activity"/>
    <property type="evidence" value="ECO:0007669"/>
    <property type="project" value="UniProtKB-KW"/>
</dbReference>
<dbReference type="InterPro" id="IPR050079">
    <property type="entry name" value="DEAD_box_RNA_helicase"/>
</dbReference>
<dbReference type="InterPro" id="IPR027417">
    <property type="entry name" value="P-loop_NTPase"/>
</dbReference>
<feature type="region of interest" description="Disordered" evidence="7">
    <location>
        <begin position="48"/>
        <end position="91"/>
    </location>
</feature>
<evidence type="ECO:0000256" key="2">
    <source>
        <dbReference type="ARBA" id="ARBA00022741"/>
    </source>
</evidence>
<accession>A0A5S6R501</accession>
<evidence type="ECO:0000256" key="5">
    <source>
        <dbReference type="ARBA" id="ARBA00022840"/>
    </source>
</evidence>
<feature type="region of interest" description="Disordered" evidence="7">
    <location>
        <begin position="636"/>
        <end position="663"/>
    </location>
</feature>
<dbReference type="SMART" id="SM00487">
    <property type="entry name" value="DEXDc"/>
    <property type="match status" value="1"/>
</dbReference>
<protein>
    <recommendedName>
        <fullName evidence="1">RNA helicase</fullName>
        <ecNumber evidence="1">3.6.4.13</ecNumber>
    </recommendedName>
</protein>
<dbReference type="CDD" id="cd18787">
    <property type="entry name" value="SF2_C_DEAD"/>
    <property type="match status" value="1"/>
</dbReference>
<dbReference type="PROSITE" id="PS51194">
    <property type="entry name" value="HELICASE_CTER"/>
    <property type="match status" value="1"/>
</dbReference>
<dbReference type="PROSITE" id="PS51195">
    <property type="entry name" value="Q_MOTIF"/>
    <property type="match status" value="1"/>
</dbReference>
<dbReference type="WBParaSite" id="TMUE_3000014676.1">
    <property type="protein sequence ID" value="TMUE_3000014676.1"/>
    <property type="gene ID" value="WBGene00288456"/>
</dbReference>
<feature type="domain" description="Helicase C-terminal" evidence="9">
    <location>
        <begin position="365"/>
        <end position="510"/>
    </location>
</feature>
<keyword evidence="5" id="KW-0067">ATP-binding</keyword>
<feature type="short sequence motif" description="Q motif" evidence="6">
    <location>
        <begin position="100"/>
        <end position="128"/>
    </location>
</feature>
<feature type="domain" description="DEAD-box RNA helicase Q" evidence="10">
    <location>
        <begin position="100"/>
        <end position="128"/>
    </location>
</feature>
<reference evidence="12" key="1">
    <citation type="submission" date="2019-12" db="UniProtKB">
        <authorList>
            <consortium name="WormBaseParasite"/>
        </authorList>
    </citation>
    <scope>IDENTIFICATION</scope>
</reference>
<evidence type="ECO:0000256" key="7">
    <source>
        <dbReference type="SAM" id="MobiDB-lite"/>
    </source>
</evidence>
<keyword evidence="4" id="KW-0347">Helicase</keyword>
<dbReference type="GO" id="GO:0005829">
    <property type="term" value="C:cytosol"/>
    <property type="evidence" value="ECO:0007669"/>
    <property type="project" value="TreeGrafter"/>
</dbReference>
<dbReference type="CDD" id="cd17946">
    <property type="entry name" value="DEADc_DDX24"/>
    <property type="match status" value="1"/>
</dbReference>
<evidence type="ECO:0000256" key="4">
    <source>
        <dbReference type="ARBA" id="ARBA00022806"/>
    </source>
</evidence>
<dbReference type="SMART" id="SM00490">
    <property type="entry name" value="HELICc"/>
    <property type="match status" value="1"/>
</dbReference>
<dbReference type="SUPFAM" id="SSF52540">
    <property type="entry name" value="P-loop containing nucleoside triphosphate hydrolases"/>
    <property type="match status" value="1"/>
</dbReference>
<sequence length="663" mass="74700">MALLRETGQWRRVERASNVRDRELDFLGDFEELVDYDLARDSSNRVVAKRRIDVKPSDASKKRKKRKKTNAPSPAEPALTSPRKVSKNDEDASAVGASMHEWIQLYVPDPILRALNDLKFHHPTAIQRACLPPAIRDGMDILGAAETGSGKTLAFAIPLVAGLLATADRAFGPSALILTPTRELALQIGKHVTAIAKYTDIKVGLLVGGLSVQKQERLLKSGPDIVIATPGRIWTLVDDGCEQLSNIKDVRYLVIDEIDRMVEKGHFEELSNMLYYLNSNASGSASRRQTLAFSATLTFVHPLPKRLLAKKTRPMTSDDKIDNLISLLGLRKRRQLVDLTAKSGLASTLTASCLFCSSLERKDVYVYYFLTKYPGRTLIFANSISCVRRLRSLLSKLNVKAFGLHAELDQKKRFSNLEKFERLNNSVLVASDVAARGLDIQNIDHVIHYQVPKTSEVYVHRSGRTARQSKQGLSLMLVDKQDMLSYRRICKTVNDGRDFSMFPVEKQDLRKYVSRVQAAIELEAIEHHLKSKKAKKSWFRNAAKEADLPWDDDDDDENATERDLEVEEELKRRISILQHQLQSQLKGKPVDVAPKSKYPLFVKPFIDEADEPKSAIDAQVRLGGGGRKPKFAVKLLKKKKQRRQGARSVHKKGKRKASAKRRR</sequence>
<evidence type="ECO:0000259" key="9">
    <source>
        <dbReference type="PROSITE" id="PS51194"/>
    </source>
</evidence>
<dbReference type="InterPro" id="IPR014014">
    <property type="entry name" value="RNA_helicase_DEAD_Q_motif"/>
</dbReference>
<dbReference type="Proteomes" id="UP000046395">
    <property type="component" value="Unassembled WGS sequence"/>
</dbReference>
<dbReference type="Gene3D" id="3.40.50.300">
    <property type="entry name" value="P-loop containing nucleotide triphosphate hydrolases"/>
    <property type="match status" value="2"/>
</dbReference>
<dbReference type="Pfam" id="PF00271">
    <property type="entry name" value="Helicase_C"/>
    <property type="match status" value="1"/>
</dbReference>
<dbReference type="STRING" id="70415.A0A5S6R501"/>
<dbReference type="GO" id="GO:0003676">
    <property type="term" value="F:nucleic acid binding"/>
    <property type="evidence" value="ECO:0007669"/>
    <property type="project" value="InterPro"/>
</dbReference>